<dbReference type="InterPro" id="IPR019826">
    <property type="entry name" value="Carboxylesterase_B_AS"/>
</dbReference>
<dbReference type="Gene3D" id="3.40.50.1820">
    <property type="entry name" value="alpha/beta hydrolase"/>
    <property type="match status" value="1"/>
</dbReference>
<dbReference type="STRING" id="106004.A0A1Y2G369"/>
<evidence type="ECO:0000256" key="3">
    <source>
        <dbReference type="RuleBase" id="RU361235"/>
    </source>
</evidence>
<feature type="chain" id="PRO_5011813461" description="Carboxylic ester hydrolase" evidence="3">
    <location>
        <begin position="20"/>
        <end position="569"/>
    </location>
</feature>
<dbReference type="InterPro" id="IPR029058">
    <property type="entry name" value="AB_hydrolase_fold"/>
</dbReference>
<comment type="similarity">
    <text evidence="1 3">Belongs to the type-B carboxylesterase/lipase family.</text>
</comment>
<evidence type="ECO:0000313" key="5">
    <source>
        <dbReference type="EMBL" id="ORY92403.1"/>
    </source>
</evidence>
<dbReference type="InterPro" id="IPR050309">
    <property type="entry name" value="Type-B_Carboxylest/Lipase"/>
</dbReference>
<gene>
    <name evidence="5" type="ORF">BCR35DRAFT_348805</name>
</gene>
<dbReference type="EC" id="3.1.1.-" evidence="3"/>
<evidence type="ECO:0000313" key="6">
    <source>
        <dbReference type="Proteomes" id="UP000193467"/>
    </source>
</evidence>
<accession>A0A1Y2G369</accession>
<feature type="signal peptide" evidence="3">
    <location>
        <begin position="1"/>
        <end position="19"/>
    </location>
</feature>
<comment type="caution">
    <text evidence="5">The sequence shown here is derived from an EMBL/GenBank/DDBJ whole genome shotgun (WGS) entry which is preliminary data.</text>
</comment>
<keyword evidence="3" id="KW-0732">Signal</keyword>
<dbReference type="AlphaFoldDB" id="A0A1Y2G369"/>
<feature type="domain" description="Carboxylesterase type B" evidence="4">
    <location>
        <begin position="36"/>
        <end position="545"/>
    </location>
</feature>
<dbReference type="OrthoDB" id="408631at2759"/>
<dbReference type="PANTHER" id="PTHR11559">
    <property type="entry name" value="CARBOXYLESTERASE"/>
    <property type="match status" value="1"/>
</dbReference>
<proteinExistence type="inferred from homology"/>
<dbReference type="EMBL" id="MCGR01000001">
    <property type="protein sequence ID" value="ORY92403.1"/>
    <property type="molecule type" value="Genomic_DNA"/>
</dbReference>
<organism evidence="5 6">
    <name type="scientific">Leucosporidium creatinivorum</name>
    <dbReference type="NCBI Taxonomy" id="106004"/>
    <lineage>
        <taxon>Eukaryota</taxon>
        <taxon>Fungi</taxon>
        <taxon>Dikarya</taxon>
        <taxon>Basidiomycota</taxon>
        <taxon>Pucciniomycotina</taxon>
        <taxon>Microbotryomycetes</taxon>
        <taxon>Leucosporidiales</taxon>
        <taxon>Leucosporidium</taxon>
    </lineage>
</organism>
<dbReference type="GO" id="GO:0016787">
    <property type="term" value="F:hydrolase activity"/>
    <property type="evidence" value="ECO:0007669"/>
    <property type="project" value="UniProtKB-KW"/>
</dbReference>
<dbReference type="Proteomes" id="UP000193467">
    <property type="component" value="Unassembled WGS sequence"/>
</dbReference>
<evidence type="ECO:0000256" key="2">
    <source>
        <dbReference type="ARBA" id="ARBA00022801"/>
    </source>
</evidence>
<keyword evidence="6" id="KW-1185">Reference proteome</keyword>
<dbReference type="Pfam" id="PF00135">
    <property type="entry name" value="COesterase"/>
    <property type="match status" value="1"/>
</dbReference>
<dbReference type="InterPro" id="IPR002018">
    <property type="entry name" value="CarbesteraseB"/>
</dbReference>
<reference evidence="5 6" key="1">
    <citation type="submission" date="2016-07" db="EMBL/GenBank/DDBJ databases">
        <title>Pervasive Adenine N6-methylation of Active Genes in Fungi.</title>
        <authorList>
            <consortium name="DOE Joint Genome Institute"/>
            <person name="Mondo S.J."/>
            <person name="Dannebaum R.O."/>
            <person name="Kuo R.C."/>
            <person name="Labutti K."/>
            <person name="Haridas S."/>
            <person name="Kuo A."/>
            <person name="Salamov A."/>
            <person name="Ahrendt S.R."/>
            <person name="Lipzen A."/>
            <person name="Sullivan W."/>
            <person name="Andreopoulos W.B."/>
            <person name="Clum A."/>
            <person name="Lindquist E."/>
            <person name="Daum C."/>
            <person name="Ramamoorthy G.K."/>
            <person name="Gryganskyi A."/>
            <person name="Culley D."/>
            <person name="Magnuson J.K."/>
            <person name="James T.Y."/>
            <person name="O'Malley M.A."/>
            <person name="Stajich J.E."/>
            <person name="Spatafora J.W."/>
            <person name="Visel A."/>
            <person name="Grigoriev I.V."/>
        </authorList>
    </citation>
    <scope>NUCLEOTIDE SEQUENCE [LARGE SCALE GENOMIC DNA]</scope>
    <source>
        <strain evidence="5 6">62-1032</strain>
    </source>
</reference>
<keyword evidence="2 3" id="KW-0378">Hydrolase</keyword>
<dbReference type="InParanoid" id="A0A1Y2G369"/>
<name>A0A1Y2G369_9BASI</name>
<evidence type="ECO:0000256" key="1">
    <source>
        <dbReference type="ARBA" id="ARBA00005964"/>
    </source>
</evidence>
<dbReference type="FunCoup" id="A0A1Y2G369">
    <property type="interactions" value="2"/>
</dbReference>
<dbReference type="SUPFAM" id="SSF53474">
    <property type="entry name" value="alpha/beta-Hydrolases"/>
    <property type="match status" value="1"/>
</dbReference>
<sequence>MPSLSKLLLCLASFLLVEAAPSFGGGRLERRSVGSTISTPTGTYQGKILSRVEQWQGIPYAQQPIGELRFASPQPLALTNDTTVQSKIVFGPRCGQYVNGVLSEECLNLNIYRPQGTRQTAGLPVMVYIFGGSFMGGGANSYKPTNLVLRSKAISKSVIIVTLDYRLGALGFLVSPELREQGALNLGLQDQAMAFQWVQDNIALFGGDPSKVTIFGQSAGAIAVSMHLSSIRPENSTDLFRAAILESGAPGTAPAFDYTSSYPAKKAPSDGTKYSLILASAGCSAVIAEEQLACLRNATAASILVGQSKVKTYGGFPYAPTVDGLMVPDLPSKLYSAGNLRRVPLIVGTNLDEGPEFVSSTTYYSTALTTDAQLLAWLGNQLPDATSTAIAALVRFYPSTQSYGSPYNTGNVKYLFKQFKRASSIFGDLAFEAPRRALLAAANQWSGVDGGEMPVWSYQFSQRSEGEAEYLGVSHGAEIPWVWSTVNATTPEQITLRNGMSDYWINFANDLNPNGAINTTSTTPLVWPAYEQQNKTSISFKVNATELIADTFRAGGISYINNNPDVFGQ</sequence>
<dbReference type="PROSITE" id="PS00122">
    <property type="entry name" value="CARBOXYLESTERASE_B_1"/>
    <property type="match status" value="1"/>
</dbReference>
<evidence type="ECO:0000259" key="4">
    <source>
        <dbReference type="Pfam" id="PF00135"/>
    </source>
</evidence>
<protein>
    <recommendedName>
        <fullName evidence="3">Carboxylic ester hydrolase</fullName>
        <ecNumber evidence="3">3.1.1.-</ecNumber>
    </recommendedName>
</protein>